<dbReference type="EMBL" id="VRSV01000001">
    <property type="protein sequence ID" value="TXK12978.1"/>
    <property type="molecule type" value="Genomic_DNA"/>
</dbReference>
<organism evidence="18 19">
    <name type="scientific">Microbacterium hatanonis</name>
    <dbReference type="NCBI Taxonomy" id="404366"/>
    <lineage>
        <taxon>Bacteria</taxon>
        <taxon>Bacillati</taxon>
        <taxon>Actinomycetota</taxon>
        <taxon>Actinomycetes</taxon>
        <taxon>Micrococcales</taxon>
        <taxon>Microbacteriaceae</taxon>
        <taxon>Microbacterium</taxon>
    </lineage>
</organism>
<dbReference type="SUPFAM" id="SSF51395">
    <property type="entry name" value="FMN-linked oxidoreductases"/>
    <property type="match status" value="1"/>
</dbReference>
<dbReference type="GO" id="GO:0051538">
    <property type="term" value="F:3 iron, 4 sulfur cluster binding"/>
    <property type="evidence" value="ECO:0007669"/>
    <property type="project" value="UniProtKB-KW"/>
</dbReference>
<dbReference type="Pfam" id="PF01645">
    <property type="entry name" value="Glu_synthase"/>
    <property type="match status" value="1"/>
</dbReference>
<dbReference type="InterPro" id="IPR002932">
    <property type="entry name" value="Glu_synthdom"/>
</dbReference>
<evidence type="ECO:0000256" key="12">
    <source>
        <dbReference type="ARBA" id="ARBA00023004"/>
    </source>
</evidence>
<dbReference type="PANTHER" id="PTHR11938:SF133">
    <property type="entry name" value="GLUTAMATE SYNTHASE (NADH)"/>
    <property type="match status" value="1"/>
</dbReference>
<dbReference type="Gene3D" id="3.20.20.70">
    <property type="entry name" value="Aldolase class I"/>
    <property type="match status" value="2"/>
</dbReference>
<keyword evidence="15" id="KW-0003">3Fe-4S</keyword>
<keyword evidence="9" id="KW-0274">FAD</keyword>
<evidence type="ECO:0000256" key="15">
    <source>
        <dbReference type="ARBA" id="ARBA00023291"/>
    </source>
</evidence>
<dbReference type="FunFam" id="2.160.20.60:FF:000001">
    <property type="entry name" value="Glutamate synthase, large subunit"/>
    <property type="match status" value="1"/>
</dbReference>
<dbReference type="CDD" id="cd02808">
    <property type="entry name" value="GltS_FMN"/>
    <property type="match status" value="1"/>
</dbReference>
<comment type="cofactor">
    <cofactor evidence="2">
        <name>[3Fe-4S] cluster</name>
        <dbReference type="ChEBI" id="CHEBI:21137"/>
    </cofactor>
</comment>
<dbReference type="EC" id="1.4.1.13" evidence="18"/>
<dbReference type="InterPro" id="IPR029055">
    <property type="entry name" value="Ntn_hydrolases_N"/>
</dbReference>
<evidence type="ECO:0000259" key="17">
    <source>
        <dbReference type="PROSITE" id="PS51278"/>
    </source>
</evidence>
<evidence type="ECO:0000256" key="8">
    <source>
        <dbReference type="ARBA" id="ARBA00022723"/>
    </source>
</evidence>
<dbReference type="PANTHER" id="PTHR11938">
    <property type="entry name" value="FAD NADPH DEHYDROGENASE/OXIDOREDUCTASE"/>
    <property type="match status" value="1"/>
</dbReference>
<dbReference type="InterPro" id="IPR017932">
    <property type="entry name" value="GATase_2_dom"/>
</dbReference>
<keyword evidence="13" id="KW-0411">Iron-sulfur</keyword>
<proteinExistence type="inferred from homology"/>
<gene>
    <name evidence="18" type="primary">gltB</name>
    <name evidence="18" type="ORF">FVP77_05920</name>
</gene>
<keyword evidence="6" id="KW-0285">Flavoprotein</keyword>
<comment type="cofactor">
    <cofactor evidence="3">
        <name>FAD</name>
        <dbReference type="ChEBI" id="CHEBI:57692"/>
    </cofactor>
</comment>
<sequence length="1526" mass="165924">MPSSPRSVAAVGGAFPAKQGMYNPAFEKDACGLAMVATLRGEAGHDIVELALTALRNLEHRGAIGSDAGTGDGAGILTQMPDAFLRAVVDFDLPPMGEYAAGMIFLPLESEARADMKAGIERLAAAENLVVLGWREVPTDDEHLGKLAFEARPAFEQLFVSRPAVGDAAALSGIDLDRRVYRLRKRATIELNAYFVSLSSRTLGYKGMVTTLQLEPFYPDLQDERFVSELAVVHSRYSTNTFPSWPLAQPLRMLAHNGEINTVKGNRNWMRARQSQLESELLGDIRPLLPICTDGASDSASFDEVLELLTLTGRSLPHAVMMMVPEAYEKQATIAPDLRAFYDYHSMQMEPWDGPAALIFTDGTLVGATLDRNGLRPGRWTETTDGLVVIGSETGVLDFAPERIKSRGRLRPGRMFLVDTAQGRIVDDSEIKAELAAQEPWQEWLDAGRVRLSELPEREHIVHPIASITRRQRTFGYTEEEVRILLTPMGQKGAEPLGAMGSDTPVAVLSERPRLLFDYFTQQFAQVTNPPLDSIREEVVTSLALGLGPERNLLQWGADHTRTVTLDFPVIDNDELAKIQHIDTALPGRSSVTIRGLYRVEAGHKGMQKRLTQMCREVDHAIEDGAEFIVLSDRDSNKDLAPIPSLLMLAAVHHHLIRNETRMKVGLVVEAGDVREVHHVATLIGYGASAVNPYLAMETVEYLVRAGRITDVTPQKAVKNLIYGLGKGVLKIMSKMGISTVSSYAGAQVFEAIGLSQELVDAYFTGTETKLGGIGIDVIAAENAARHAYAYPEDAAVRAHERLWTGGEYQWRRDAEPHLFNPDTVFRLQHATRERRYDIFREYTKLIDDQAQELKTLRGMFGLRHGVRPPVPLDQVEPVSAIVKRFSTGAMSYGSISQEAHETLAVAMNSIGAKSNTGEGGEDVDRLLDPVRRSAIKQVASGRFGVTSLYLTQAEDIQIKLAQGAKPGEGGQLPPTKVYPWVARTRHATAGVGLISPPPHHDIYSIEDLKQLIFDLKRANPEARIHTKLVSQSGIGAVAAGVAKALSDVILVSGQDGGTGASPLNSLKHAGTPWELGLAETQQTLMLNGMRDRVVVQVDGQLKTGRDVIVGALLGAEEFGFATAPLVVSGCIMMRVCHLDTCPVGVATQNPVLRSRFTGKPEFVVNFMEFIAEEVREYLAELGFRSLDEAIGHAELLDVDGALDHWKASGLDLAPILEGPRFADDVPRRHGREQNHELEEHFDVQLIERAQDVIAHGGHIEIDLPIRNTERAVGTMLGHRVTRAHGENGLPPGSIEVRLTGSAGQSFGAFMPSGITLRLEGDSNDYVGKGLSGGQIVIRPPRDSVFAASENVIAGNVIGYGATQGWMFLNGVVGERFFVRNSGATAVVEGVGDHALEYMTGGLAVILGATGRNLGAGMSGGTAYIYKLDEALVNREALTSGELELGALGSGDAEMLRDLLEQHRAETGSTLAGQLLDDFEAELANFVRVVPRDYAAVLQTRQTAVDEGLDPDGDVVWSRILEVTGG</sequence>
<evidence type="ECO:0000256" key="3">
    <source>
        <dbReference type="ARBA" id="ARBA00001974"/>
    </source>
</evidence>
<evidence type="ECO:0000256" key="11">
    <source>
        <dbReference type="ARBA" id="ARBA00023002"/>
    </source>
</evidence>
<dbReference type="GO" id="GO:0046872">
    <property type="term" value="F:metal ion binding"/>
    <property type="evidence" value="ECO:0007669"/>
    <property type="project" value="UniProtKB-KW"/>
</dbReference>
<dbReference type="FunFam" id="3.20.20.70:FF:000053">
    <property type="entry name" value="Glutamate synthase large subunit"/>
    <property type="match status" value="1"/>
</dbReference>
<keyword evidence="11 18" id="KW-0560">Oxidoreductase</keyword>
<evidence type="ECO:0000256" key="13">
    <source>
        <dbReference type="ARBA" id="ARBA00023014"/>
    </source>
</evidence>
<dbReference type="CDD" id="cd00713">
    <property type="entry name" value="GltS"/>
    <property type="match status" value="1"/>
</dbReference>
<evidence type="ECO:0000256" key="9">
    <source>
        <dbReference type="ARBA" id="ARBA00022827"/>
    </source>
</evidence>
<evidence type="ECO:0000256" key="2">
    <source>
        <dbReference type="ARBA" id="ARBA00001927"/>
    </source>
</evidence>
<dbReference type="GO" id="GO:0004355">
    <property type="term" value="F:glutamate synthase (NADPH) activity"/>
    <property type="evidence" value="ECO:0007669"/>
    <property type="project" value="UniProtKB-EC"/>
</dbReference>
<dbReference type="CDD" id="cd00982">
    <property type="entry name" value="gltB_C"/>
    <property type="match status" value="1"/>
</dbReference>
<dbReference type="InterPro" id="IPR002489">
    <property type="entry name" value="Glu_synth_asu_C"/>
</dbReference>
<evidence type="ECO:0000313" key="19">
    <source>
        <dbReference type="Proteomes" id="UP000321034"/>
    </source>
</evidence>
<dbReference type="InterPro" id="IPR006982">
    <property type="entry name" value="Glu_synth_centr_N"/>
</dbReference>
<dbReference type="PROSITE" id="PS51278">
    <property type="entry name" value="GATASE_TYPE_2"/>
    <property type="match status" value="1"/>
</dbReference>
<dbReference type="SUPFAM" id="SSF69336">
    <property type="entry name" value="Alpha subunit of glutamate synthase, C-terminal domain"/>
    <property type="match status" value="1"/>
</dbReference>
<name>A0A5C8I1K8_9MICO</name>
<keyword evidence="19" id="KW-1185">Reference proteome</keyword>
<comment type="similarity">
    <text evidence="4">Belongs to the glutamate synthase family.</text>
</comment>
<dbReference type="Pfam" id="PF01493">
    <property type="entry name" value="GXGXG"/>
    <property type="match status" value="1"/>
</dbReference>
<evidence type="ECO:0000256" key="10">
    <source>
        <dbReference type="ARBA" id="ARBA00022962"/>
    </source>
</evidence>
<protein>
    <submittedName>
        <fullName evidence="18">Glutamate synthase large subunit</fullName>
        <ecNumber evidence="18">1.4.1.13</ecNumber>
    </submittedName>
</protein>
<dbReference type="Proteomes" id="UP000321034">
    <property type="component" value="Unassembled WGS sequence"/>
</dbReference>
<keyword evidence="5" id="KW-0028">Amino-acid biosynthesis</keyword>
<comment type="caution">
    <text evidence="18">The sequence shown here is derived from an EMBL/GenBank/DDBJ whole genome shotgun (WGS) entry which is preliminary data.</text>
</comment>
<dbReference type="Gene3D" id="3.60.20.10">
    <property type="entry name" value="Glutamine Phosphoribosylpyrophosphate, subunit 1, domain 1"/>
    <property type="match status" value="1"/>
</dbReference>
<dbReference type="InterPro" id="IPR013785">
    <property type="entry name" value="Aldolase_TIM"/>
</dbReference>
<evidence type="ECO:0000256" key="14">
    <source>
        <dbReference type="ARBA" id="ARBA00023164"/>
    </source>
</evidence>
<accession>A0A5C8I1K8</accession>
<dbReference type="InterPro" id="IPR050711">
    <property type="entry name" value="ET-N_metabolism_enzyme"/>
</dbReference>
<dbReference type="FunFam" id="3.60.20.10:FF:000001">
    <property type="entry name" value="Glutamate synthase, large subunit"/>
    <property type="match status" value="1"/>
</dbReference>
<comment type="pathway">
    <text evidence="16">Amino-acid biosynthesis.</text>
</comment>
<dbReference type="GO" id="GO:0019676">
    <property type="term" value="P:ammonia assimilation cycle"/>
    <property type="evidence" value="ECO:0007669"/>
    <property type="project" value="TreeGrafter"/>
</dbReference>
<evidence type="ECO:0000256" key="6">
    <source>
        <dbReference type="ARBA" id="ARBA00022630"/>
    </source>
</evidence>
<dbReference type="InterPro" id="IPR036485">
    <property type="entry name" value="Glu_synth_asu_C_sf"/>
</dbReference>
<evidence type="ECO:0000313" key="18">
    <source>
        <dbReference type="EMBL" id="TXK12978.1"/>
    </source>
</evidence>
<keyword evidence="14" id="KW-0314">Glutamate biosynthesis</keyword>
<keyword evidence="7" id="KW-0288">FMN</keyword>
<dbReference type="NCBIfam" id="NF008730">
    <property type="entry name" value="PRK11750.1"/>
    <property type="match status" value="1"/>
</dbReference>
<evidence type="ECO:0000256" key="1">
    <source>
        <dbReference type="ARBA" id="ARBA00001917"/>
    </source>
</evidence>
<dbReference type="SUPFAM" id="SSF56235">
    <property type="entry name" value="N-terminal nucleophile aminohydrolases (Ntn hydrolases)"/>
    <property type="match status" value="1"/>
</dbReference>
<dbReference type="OrthoDB" id="9758182at2"/>
<keyword evidence="12" id="KW-0408">Iron</keyword>
<dbReference type="Gene3D" id="2.160.20.60">
    <property type="entry name" value="Glutamate synthase, alpha subunit, C-terminal domain"/>
    <property type="match status" value="1"/>
</dbReference>
<dbReference type="FunFam" id="3.20.20.70:FF:000031">
    <property type="entry name" value="Glutamate synthase 1 [NADH]"/>
    <property type="match status" value="1"/>
</dbReference>
<reference evidence="18 19" key="1">
    <citation type="submission" date="2019-08" db="EMBL/GenBank/DDBJ databases">
        <authorList>
            <person name="Dong K."/>
        </authorList>
    </citation>
    <scope>NUCLEOTIDE SEQUENCE [LARGE SCALE GENOMIC DNA]</scope>
    <source>
        <strain evidence="18 19">JCM14558</strain>
    </source>
</reference>
<dbReference type="RefSeq" id="WP_147893670.1">
    <property type="nucleotide sequence ID" value="NZ_BAAANR010000001.1"/>
</dbReference>
<comment type="cofactor">
    <cofactor evidence="1">
        <name>FMN</name>
        <dbReference type="ChEBI" id="CHEBI:58210"/>
    </cofactor>
</comment>
<feature type="domain" description="Glutamine amidotransferase type-2" evidence="17">
    <location>
        <begin position="31"/>
        <end position="421"/>
    </location>
</feature>
<evidence type="ECO:0000256" key="7">
    <source>
        <dbReference type="ARBA" id="ARBA00022643"/>
    </source>
</evidence>
<evidence type="ECO:0000256" key="16">
    <source>
        <dbReference type="ARBA" id="ARBA00029440"/>
    </source>
</evidence>
<keyword evidence="10" id="KW-0315">Glutamine amidotransferase</keyword>
<dbReference type="Pfam" id="PF04898">
    <property type="entry name" value="Glu_syn_central"/>
    <property type="match status" value="1"/>
</dbReference>
<keyword evidence="8" id="KW-0479">Metal-binding</keyword>
<evidence type="ECO:0000256" key="4">
    <source>
        <dbReference type="ARBA" id="ARBA00009716"/>
    </source>
</evidence>
<evidence type="ECO:0000256" key="5">
    <source>
        <dbReference type="ARBA" id="ARBA00022605"/>
    </source>
</evidence>
<dbReference type="Pfam" id="PF00310">
    <property type="entry name" value="GATase_2"/>
    <property type="match status" value="1"/>
</dbReference>
<dbReference type="GO" id="GO:0006537">
    <property type="term" value="P:glutamate biosynthetic process"/>
    <property type="evidence" value="ECO:0007669"/>
    <property type="project" value="UniProtKB-KW"/>
</dbReference>